<dbReference type="SUPFAM" id="SSF54849">
    <property type="entry name" value="GroEL-intermediate domain like"/>
    <property type="match status" value="1"/>
</dbReference>
<comment type="similarity">
    <text evidence="1">Belongs to the chaperonin (HSP60) family.</text>
</comment>
<evidence type="ECO:0000256" key="1">
    <source>
        <dbReference type="ARBA" id="ARBA00006607"/>
    </source>
</evidence>
<reference evidence="3" key="1">
    <citation type="journal article" date="2017" name="ISME J.">
        <title>Novel chaperonins are prevalent in the virioplankton and demonstrate links to viral biology and ecology.</title>
        <authorList>
            <person name="Marine R.L."/>
            <person name="Nasko D.J."/>
            <person name="Wray J."/>
            <person name="Polson S.W."/>
            <person name="Wommack K.E."/>
        </authorList>
    </citation>
    <scope>NUCLEOTIDE SEQUENCE</scope>
</reference>
<dbReference type="Gene3D" id="3.50.7.10">
    <property type="entry name" value="GroEL"/>
    <property type="match status" value="1"/>
</dbReference>
<accession>A0A240F739</accession>
<dbReference type="InterPro" id="IPR001844">
    <property type="entry name" value="Cpn60/GroEL"/>
</dbReference>
<evidence type="ECO:0000313" key="3">
    <source>
        <dbReference type="EMBL" id="AQM32602.1"/>
    </source>
</evidence>
<protein>
    <submittedName>
        <fullName evidence="3">Chaperonin GroEL</fullName>
    </submittedName>
</protein>
<dbReference type="EMBL" id="KU595436">
    <property type="protein sequence ID" value="AQM32602.1"/>
    <property type="molecule type" value="Genomic_DNA"/>
</dbReference>
<dbReference type="NCBIfam" id="NF009487">
    <property type="entry name" value="PRK12849.1"/>
    <property type="match status" value="1"/>
</dbReference>
<sequence>MQYNNPSEIVKDLTFGDAANEKIMSGVEKLTNAVKSTLGASGKCVIYEDAMGRPVITKDGVTVAESVVLHDPVENIGATLIKEAAANTVREAGDGTTTATVLAHAILKELNKHKDEEQIRSIKASIQDCTEEIMVYLDNAAIPVADQMLQQVAYISCNNDKELGDKIGEAFSKVGQDGVVLMEESDTNETYVDFVEGTQFDSGLKSPHLITNRDKGIAELDNPLVLIVASEIPNIRRIQSILEYAVKNNRALLVVASMDQQPYQTLLANKVKGNIKINIVDVPGFGPTKQDTIEDLALLTGATIINEQLGDDLDLIDPSVLGSAVKSVTNNKSTVLQVDVDKEVLEDRIKDVRKKISEETNGFFKNKLEQRLSMLSGSVGIIHVGADSQVELKEKKDRVEDAIYAVQAALKEGIVPGGGTALLQASQTIKSKGLGYNILLSAIRAPFYTILDNAGIKFSDSISTKHDGIDASTGERVNMIEKGIIDPVLVTKTALKNAVSVATTIMSADCIISNQRIENASN</sequence>
<dbReference type="InterPro" id="IPR027413">
    <property type="entry name" value="GROEL-like_equatorial_sf"/>
</dbReference>
<dbReference type="GO" id="GO:0005524">
    <property type="term" value="F:ATP binding"/>
    <property type="evidence" value="ECO:0007669"/>
    <property type="project" value="InterPro"/>
</dbReference>
<proteinExistence type="inferred from homology"/>
<name>A0A240F739_9VIRU</name>
<dbReference type="Gene3D" id="3.30.260.10">
    <property type="entry name" value="TCP-1-like chaperonin intermediate domain"/>
    <property type="match status" value="1"/>
</dbReference>
<dbReference type="Gene3D" id="1.10.560.10">
    <property type="entry name" value="GroEL-like equatorial domain"/>
    <property type="match status" value="1"/>
</dbReference>
<keyword evidence="2" id="KW-0143">Chaperone</keyword>
<dbReference type="InterPro" id="IPR027410">
    <property type="entry name" value="TCP-1-like_intermed_sf"/>
</dbReference>
<dbReference type="InterPro" id="IPR002423">
    <property type="entry name" value="Cpn60/GroEL/TCP-1"/>
</dbReference>
<dbReference type="SUPFAM" id="SSF48592">
    <property type="entry name" value="GroEL equatorial domain-like"/>
    <property type="match status" value="1"/>
</dbReference>
<dbReference type="PRINTS" id="PR00298">
    <property type="entry name" value="CHAPERONIN60"/>
</dbReference>
<evidence type="ECO:0000256" key="2">
    <source>
        <dbReference type="ARBA" id="ARBA00023186"/>
    </source>
</evidence>
<organism evidence="3">
    <name type="scientific">uncultured virus</name>
    <dbReference type="NCBI Taxonomy" id="340016"/>
    <lineage>
        <taxon>Viruses</taxon>
        <taxon>environmental samples</taxon>
    </lineage>
</organism>
<dbReference type="NCBIfam" id="NF000592">
    <property type="entry name" value="PRK00013.1"/>
    <property type="match status" value="1"/>
</dbReference>
<dbReference type="InterPro" id="IPR027409">
    <property type="entry name" value="GroEL-like_apical_dom_sf"/>
</dbReference>
<dbReference type="Pfam" id="PF00118">
    <property type="entry name" value="Cpn60_TCP1"/>
    <property type="match status" value="1"/>
</dbReference>
<dbReference type="GO" id="GO:0140662">
    <property type="term" value="F:ATP-dependent protein folding chaperone"/>
    <property type="evidence" value="ECO:0007669"/>
    <property type="project" value="InterPro"/>
</dbReference>
<dbReference type="FunFam" id="3.50.7.10:FF:000001">
    <property type="entry name" value="60 kDa chaperonin"/>
    <property type="match status" value="1"/>
</dbReference>
<dbReference type="SUPFAM" id="SSF52029">
    <property type="entry name" value="GroEL apical domain-like"/>
    <property type="match status" value="1"/>
</dbReference>
<dbReference type="PANTHER" id="PTHR45633">
    <property type="entry name" value="60 KDA HEAT SHOCK PROTEIN, MITOCHONDRIAL"/>
    <property type="match status" value="1"/>
</dbReference>
<gene>
    <name evidence="3" type="primary">GroEL</name>
</gene>
<dbReference type="GO" id="GO:0042026">
    <property type="term" value="P:protein refolding"/>
    <property type="evidence" value="ECO:0007669"/>
    <property type="project" value="InterPro"/>
</dbReference>